<dbReference type="EMBL" id="JARBDR010000919">
    <property type="protein sequence ID" value="KAJ8300140.1"/>
    <property type="molecule type" value="Genomic_DNA"/>
</dbReference>
<dbReference type="Gene3D" id="1.20.120.330">
    <property type="entry name" value="Nucleotidyltransferases domain 2"/>
    <property type="match status" value="1"/>
</dbReference>
<dbReference type="Proteomes" id="UP001217089">
    <property type="component" value="Unassembled WGS sequence"/>
</dbReference>
<feature type="compositionally biased region" description="Polar residues" evidence="1">
    <location>
        <begin position="536"/>
        <end position="551"/>
    </location>
</feature>
<name>A0ABQ9E4T6_TEGGR</name>
<gene>
    <name evidence="3" type="ORF">KUTeg_021659</name>
</gene>
<dbReference type="SMART" id="SM00808">
    <property type="entry name" value="FABD"/>
    <property type="match status" value="1"/>
</dbReference>
<dbReference type="Gene3D" id="3.30.200.20">
    <property type="entry name" value="Phosphorylase Kinase, domain 1"/>
    <property type="match status" value="1"/>
</dbReference>
<feature type="compositionally biased region" description="Low complexity" evidence="1">
    <location>
        <begin position="469"/>
        <end position="488"/>
    </location>
</feature>
<organism evidence="3 4">
    <name type="scientific">Tegillarca granosa</name>
    <name type="common">Malaysian cockle</name>
    <name type="synonym">Anadara granosa</name>
    <dbReference type="NCBI Taxonomy" id="220873"/>
    <lineage>
        <taxon>Eukaryota</taxon>
        <taxon>Metazoa</taxon>
        <taxon>Spiralia</taxon>
        <taxon>Lophotrochozoa</taxon>
        <taxon>Mollusca</taxon>
        <taxon>Bivalvia</taxon>
        <taxon>Autobranchia</taxon>
        <taxon>Pteriomorphia</taxon>
        <taxon>Arcoida</taxon>
        <taxon>Arcoidea</taxon>
        <taxon>Arcidae</taxon>
        <taxon>Tegillarca</taxon>
    </lineage>
</organism>
<reference evidence="3 4" key="1">
    <citation type="submission" date="2022-12" db="EMBL/GenBank/DDBJ databases">
        <title>Chromosome-level genome of Tegillarca granosa.</title>
        <authorList>
            <person name="Kim J."/>
        </authorList>
    </citation>
    <scope>NUCLEOTIDE SEQUENCE [LARGE SCALE GENOMIC DNA]</scope>
    <source>
        <strain evidence="3">Teg-2019</strain>
        <tissue evidence="3">Adductor muscle</tissue>
    </source>
</reference>
<evidence type="ECO:0000313" key="4">
    <source>
        <dbReference type="Proteomes" id="UP001217089"/>
    </source>
</evidence>
<dbReference type="Pfam" id="PF08919">
    <property type="entry name" value="F_actin_bind"/>
    <property type="match status" value="1"/>
</dbReference>
<evidence type="ECO:0000256" key="1">
    <source>
        <dbReference type="SAM" id="MobiDB-lite"/>
    </source>
</evidence>
<feature type="compositionally biased region" description="Polar residues" evidence="1">
    <location>
        <begin position="502"/>
        <end position="528"/>
    </location>
</feature>
<feature type="compositionally biased region" description="Basic and acidic residues" evidence="1">
    <location>
        <begin position="244"/>
        <end position="260"/>
    </location>
</feature>
<protein>
    <recommendedName>
        <fullName evidence="2">F-actin binding domain-containing protein</fullName>
    </recommendedName>
</protein>
<feature type="region of interest" description="Disordered" evidence="1">
    <location>
        <begin position="100"/>
        <end position="274"/>
    </location>
</feature>
<accession>A0ABQ9E4T6</accession>
<feature type="compositionally biased region" description="Polar residues" evidence="1">
    <location>
        <begin position="647"/>
        <end position="656"/>
    </location>
</feature>
<sequence length="929" mass="102690">MGAQQGKSESKSNTTSKSKSGKPKENKPPPGNLFTEPNGGGQYGDVYEAIWKRYNKTVAVKTLKWDDKDRPTFKDIHNALEHMFEKTSISDGTVYSYNDEVEKELEKNDSKRMPPAPKKRSTVVESPSEGRISAGPTPPAGRRVLENTTDLSFKVSKNLRKKPGPAPAPPKRTTSYKDQPENQKEMENELKAKIKLQKAKLESSTLTEHTDEDQVGEPSLNEFGPTITLQPSKRFELGSPKPFQRKDSKEGIKEGARMEDSGISQSSSESLKRAQIDKSKYLINSDSALKSGGSFEHSQERSSGRKFAYPLIQQQRIDPDAVKLDKETNTMDSSADASATASSFKVKQYPKVPIPLPHHARKKYPSESHRYDFLHERSASVDAESGSGNGSVTIGRLDVNNVTKAISRYGTIPKGRRIEAYLASMESDMERQGVQDLPTVEDHDSGTDTASIQSCPNLLPDDYTHHGEAVATTSTTVTQPPTPSSQASRTNDQCIKPEPNVKPSSFVKSQSQHTLIDNQNSPYSSSPLQRHKSDLTHSGTTAMVDTSSSVIGTREYSDPKPKPSPRLSRMFHEVNQDAPPLPLHSKPQTMYKSLGSGKDSPDAGSPDMDTRKQSDYKSPPPRPQLAPKHRSASTGDYPRPEEEHWNNAISSTNAQSGDDKQSASVLSKVAMFQSQKPEALGLSSFKSFSRGDPGRDSFRDDKSTSDSVGISESSYKPQISKDDVIYKPVLPKSVPQGVGLQSSLMSKSMIETLETVPETSYSQGQSSDSDTPKVSREMVLSESKNLQSSIDSLTAAGNKTSTNFMVLSEQIIHFYEICSHFIDSMPPHAKFHAKELLTRLQAHSESIKLFCSTSPTGGGKLINDIRTTIQEIVELIQRFGNFGVNSIFAKINENKCWTHILRYSEYMYLSYKCTRTTVQKSEYKNGEKN</sequence>
<feature type="compositionally biased region" description="Polar residues" evidence="1">
    <location>
        <begin position="447"/>
        <end position="456"/>
    </location>
</feature>
<feature type="region of interest" description="Disordered" evidence="1">
    <location>
        <begin position="683"/>
        <end position="714"/>
    </location>
</feature>
<comment type="caution">
    <text evidence="3">The sequence shown here is derived from an EMBL/GenBank/DDBJ whole genome shotgun (WGS) entry which is preliminary data.</text>
</comment>
<feature type="region of interest" description="Disordered" evidence="1">
    <location>
        <begin position="438"/>
        <end position="664"/>
    </location>
</feature>
<dbReference type="InterPro" id="IPR015015">
    <property type="entry name" value="F-actin-binding"/>
</dbReference>
<feature type="compositionally biased region" description="Basic and acidic residues" evidence="1">
    <location>
        <begin position="178"/>
        <end position="192"/>
    </location>
</feature>
<keyword evidence="4" id="KW-1185">Reference proteome</keyword>
<evidence type="ECO:0000259" key="2">
    <source>
        <dbReference type="SMART" id="SM00808"/>
    </source>
</evidence>
<feature type="region of interest" description="Disordered" evidence="1">
    <location>
        <begin position="1"/>
        <end position="42"/>
    </location>
</feature>
<feature type="compositionally biased region" description="Polar residues" evidence="1">
    <location>
        <begin position="705"/>
        <end position="714"/>
    </location>
</feature>
<evidence type="ECO:0000313" key="3">
    <source>
        <dbReference type="EMBL" id="KAJ8300140.1"/>
    </source>
</evidence>
<feature type="domain" description="F-actin binding" evidence="2">
    <location>
        <begin position="748"/>
        <end position="878"/>
    </location>
</feature>
<proteinExistence type="predicted"/>
<feature type="compositionally biased region" description="Basic and acidic residues" evidence="1">
    <location>
        <begin position="692"/>
        <end position="704"/>
    </location>
</feature>
<feature type="region of interest" description="Disordered" evidence="1">
    <location>
        <begin position="288"/>
        <end position="312"/>
    </location>
</feature>